<sequence>MILVVGGTGRLGSRLNDELVRRGASVRIMARGESQPFPGKEVDGVELVRGTLASGADCDRAVAGCSQVVFAASGFGLKRGGNPRSVDRDGALRLIEAASRAGVEHVVMMSMHGAAPDAPLEFLRMKYAAEEALKASGMAWTVIRLGANLDQFLDSMSQPLHTKGRVPVFGSGRAPVTFTSTPDAAAAVLLALFGPSLRGRIIEWGSETLPFNTLAEAILADAGKGSIQRIPVAALRVMAAVARPVSPFMARMARAALWMESGAAAFDPAVARSAFPDIPVIGLRESLDQIRNA</sequence>
<organism evidence="3 4">
    <name type="scientific">Paenarthrobacter aromaticivorans</name>
    <dbReference type="NCBI Taxonomy" id="2849150"/>
    <lineage>
        <taxon>Bacteria</taxon>
        <taxon>Bacillati</taxon>
        <taxon>Actinomycetota</taxon>
        <taxon>Actinomycetes</taxon>
        <taxon>Micrococcales</taxon>
        <taxon>Micrococcaceae</taxon>
        <taxon>Paenarthrobacter</taxon>
    </lineage>
</organism>
<dbReference type="PANTHER" id="PTHR47128">
    <property type="match status" value="1"/>
</dbReference>
<accession>A0ABS6I8U4</accession>
<gene>
    <name evidence="3" type="ORF">KSW38_14605</name>
</gene>
<dbReference type="RefSeq" id="WP_216925632.1">
    <property type="nucleotide sequence ID" value="NZ_JAHOPC010000008.1"/>
</dbReference>
<dbReference type="EMBL" id="JAHOPC010000008">
    <property type="protein sequence ID" value="MBU8867519.1"/>
    <property type="molecule type" value="Genomic_DNA"/>
</dbReference>
<evidence type="ECO:0000313" key="4">
    <source>
        <dbReference type="Proteomes" id="UP000824166"/>
    </source>
</evidence>
<name>A0ABS6I8U4_9MICC</name>
<dbReference type="InterPro" id="IPR016040">
    <property type="entry name" value="NAD(P)-bd_dom"/>
</dbReference>
<feature type="domain" description="NAD(P)-binding" evidence="2">
    <location>
        <begin position="6"/>
        <end position="149"/>
    </location>
</feature>
<evidence type="ECO:0000259" key="2">
    <source>
        <dbReference type="Pfam" id="PF13460"/>
    </source>
</evidence>
<dbReference type="PANTHER" id="PTHR47128:SF2">
    <property type="entry name" value="PROTEIN HIGH CHLOROPHYLL FLUORESCENCE PHENOTYPE 244, CHLOROPLASTIC"/>
    <property type="match status" value="1"/>
</dbReference>
<keyword evidence="1" id="KW-0602">Photosynthesis</keyword>
<evidence type="ECO:0000256" key="1">
    <source>
        <dbReference type="ARBA" id="ARBA00022531"/>
    </source>
</evidence>
<comment type="caution">
    <text evidence="3">The sequence shown here is derived from an EMBL/GenBank/DDBJ whole genome shotgun (WGS) entry which is preliminary data.</text>
</comment>
<dbReference type="InterPro" id="IPR044256">
    <property type="entry name" value="HCF244-like"/>
</dbReference>
<evidence type="ECO:0000313" key="3">
    <source>
        <dbReference type="EMBL" id="MBU8867519.1"/>
    </source>
</evidence>
<dbReference type="Pfam" id="PF13460">
    <property type="entry name" value="NAD_binding_10"/>
    <property type="match status" value="1"/>
</dbReference>
<protein>
    <submittedName>
        <fullName evidence="3">NAD(P)H-binding protein</fullName>
    </submittedName>
</protein>
<proteinExistence type="predicted"/>
<reference evidence="3 4" key="1">
    <citation type="submission" date="2021-06" db="EMBL/GenBank/DDBJ databases">
        <authorList>
            <person name="Jeong J.W."/>
        </authorList>
    </citation>
    <scope>NUCLEOTIDE SEQUENCE [LARGE SCALE GENOMIC DNA]</scope>
    <source>
        <strain evidence="3 4">MMS21-TAE1-1</strain>
    </source>
</reference>
<dbReference type="Proteomes" id="UP000824166">
    <property type="component" value="Unassembled WGS sequence"/>
</dbReference>
<keyword evidence="4" id="KW-1185">Reference proteome</keyword>